<feature type="transmembrane region" description="Helical" evidence="1">
    <location>
        <begin position="17"/>
        <end position="37"/>
    </location>
</feature>
<dbReference type="AlphaFoldDB" id="A0A0V0T7U5"/>
<reference evidence="2 3" key="1">
    <citation type="submission" date="2015-01" db="EMBL/GenBank/DDBJ databases">
        <title>Evolution of Trichinella species and genotypes.</title>
        <authorList>
            <person name="Korhonen P.K."/>
            <person name="Edoardo P."/>
            <person name="Giuseppe L.R."/>
            <person name="Gasser R.B."/>
        </authorList>
    </citation>
    <scope>NUCLEOTIDE SEQUENCE [LARGE SCALE GENOMIC DNA]</scope>
    <source>
        <strain evidence="2">ISS417</strain>
    </source>
</reference>
<evidence type="ECO:0000313" key="2">
    <source>
        <dbReference type="EMBL" id="KRX35124.1"/>
    </source>
</evidence>
<organism evidence="2 3">
    <name type="scientific">Trichinella murrelli</name>
    <dbReference type="NCBI Taxonomy" id="144512"/>
    <lineage>
        <taxon>Eukaryota</taxon>
        <taxon>Metazoa</taxon>
        <taxon>Ecdysozoa</taxon>
        <taxon>Nematoda</taxon>
        <taxon>Enoplea</taxon>
        <taxon>Dorylaimia</taxon>
        <taxon>Trichinellida</taxon>
        <taxon>Trichinellidae</taxon>
        <taxon>Trichinella</taxon>
    </lineage>
</organism>
<keyword evidence="1" id="KW-1133">Transmembrane helix</keyword>
<evidence type="ECO:0000313" key="3">
    <source>
        <dbReference type="Proteomes" id="UP000055048"/>
    </source>
</evidence>
<sequence length="105" mass="11901">MQLLWISADKMPLSVNGAYTILSCPSISIILTNSIMYNKINMMNTFRYTAIATKNASASFSNDTFTLAYISSSHHLSNPSFCYHHHLKFTYEEKHLYLIGLCPSI</sequence>
<keyword evidence="1" id="KW-0472">Membrane</keyword>
<gene>
    <name evidence="2" type="ORF">T05_6598</name>
</gene>
<keyword evidence="1" id="KW-0812">Transmembrane</keyword>
<keyword evidence="3" id="KW-1185">Reference proteome</keyword>
<accession>A0A0V0T7U5</accession>
<protein>
    <submittedName>
        <fullName evidence="2">Uncharacterized protein</fullName>
    </submittedName>
</protein>
<dbReference type="Proteomes" id="UP000055048">
    <property type="component" value="Unassembled WGS sequence"/>
</dbReference>
<proteinExistence type="predicted"/>
<dbReference type="EMBL" id="JYDJ01000472">
    <property type="protein sequence ID" value="KRX35124.1"/>
    <property type="molecule type" value="Genomic_DNA"/>
</dbReference>
<comment type="caution">
    <text evidence="2">The sequence shown here is derived from an EMBL/GenBank/DDBJ whole genome shotgun (WGS) entry which is preliminary data.</text>
</comment>
<evidence type="ECO:0000256" key="1">
    <source>
        <dbReference type="SAM" id="Phobius"/>
    </source>
</evidence>
<name>A0A0V0T7U5_9BILA</name>